<dbReference type="EMBL" id="JARKIE010000006">
    <property type="protein sequence ID" value="KAJ7706959.1"/>
    <property type="molecule type" value="Genomic_DNA"/>
</dbReference>
<keyword evidence="3" id="KW-1185">Reference proteome</keyword>
<proteinExistence type="predicted"/>
<evidence type="ECO:0000313" key="3">
    <source>
        <dbReference type="Proteomes" id="UP001221757"/>
    </source>
</evidence>
<gene>
    <name evidence="2" type="ORF">B0H17DRAFT_573662</name>
</gene>
<sequence>MPYPAYLPPVRRRPQVTHLARPSHLHLRRLQVLRTRRLEAQDTADTLVVEVVPGMSIEAEQSSIIEEEKVNECLAAFSFTDENDGASSPTSYSMRVSRRTKWTSLLQFRAPWNTPWREGRHPCSCGEGRHRRARGAYRPLGAPTGLRLGTRAVLRRIRQRCAFRAPVRGDPSPRRMRSTGPRRSPPSRPAPAPLAAAPVDAPPASPCSPGSPPAWAPSPSPSPRRSTPASPATPPQTAPARAYDRGRAPVTLADAVCCYLLVWVWRFIGWRRRCGYGVWEWGSAG</sequence>
<evidence type="ECO:0000313" key="2">
    <source>
        <dbReference type="EMBL" id="KAJ7706959.1"/>
    </source>
</evidence>
<feature type="compositionally biased region" description="Pro residues" evidence="1">
    <location>
        <begin position="200"/>
        <end position="222"/>
    </location>
</feature>
<protein>
    <submittedName>
        <fullName evidence="2">Uncharacterized protein</fullName>
    </submittedName>
</protein>
<evidence type="ECO:0000256" key="1">
    <source>
        <dbReference type="SAM" id="MobiDB-lite"/>
    </source>
</evidence>
<accession>A0AAD7GWS1</accession>
<dbReference type="AlphaFoldDB" id="A0AAD7GWS1"/>
<name>A0AAD7GWS1_MYCRO</name>
<comment type="caution">
    <text evidence="2">The sequence shown here is derived from an EMBL/GenBank/DDBJ whole genome shotgun (WGS) entry which is preliminary data.</text>
</comment>
<reference evidence="2" key="1">
    <citation type="submission" date="2023-03" db="EMBL/GenBank/DDBJ databases">
        <title>Massive genome expansion in bonnet fungi (Mycena s.s.) driven by repeated elements and novel gene families across ecological guilds.</title>
        <authorList>
            <consortium name="Lawrence Berkeley National Laboratory"/>
            <person name="Harder C.B."/>
            <person name="Miyauchi S."/>
            <person name="Viragh M."/>
            <person name="Kuo A."/>
            <person name="Thoen E."/>
            <person name="Andreopoulos B."/>
            <person name="Lu D."/>
            <person name="Skrede I."/>
            <person name="Drula E."/>
            <person name="Henrissat B."/>
            <person name="Morin E."/>
            <person name="Kohler A."/>
            <person name="Barry K."/>
            <person name="LaButti K."/>
            <person name="Morin E."/>
            <person name="Salamov A."/>
            <person name="Lipzen A."/>
            <person name="Mereny Z."/>
            <person name="Hegedus B."/>
            <person name="Baldrian P."/>
            <person name="Stursova M."/>
            <person name="Weitz H."/>
            <person name="Taylor A."/>
            <person name="Grigoriev I.V."/>
            <person name="Nagy L.G."/>
            <person name="Martin F."/>
            <person name="Kauserud H."/>
        </authorList>
    </citation>
    <scope>NUCLEOTIDE SEQUENCE</scope>
    <source>
        <strain evidence="2">CBHHK067</strain>
    </source>
</reference>
<feature type="compositionally biased region" description="Pro residues" evidence="1">
    <location>
        <begin position="183"/>
        <end position="192"/>
    </location>
</feature>
<organism evidence="2 3">
    <name type="scientific">Mycena rosella</name>
    <name type="common">Pink bonnet</name>
    <name type="synonym">Agaricus rosellus</name>
    <dbReference type="NCBI Taxonomy" id="1033263"/>
    <lineage>
        <taxon>Eukaryota</taxon>
        <taxon>Fungi</taxon>
        <taxon>Dikarya</taxon>
        <taxon>Basidiomycota</taxon>
        <taxon>Agaricomycotina</taxon>
        <taxon>Agaricomycetes</taxon>
        <taxon>Agaricomycetidae</taxon>
        <taxon>Agaricales</taxon>
        <taxon>Marasmiineae</taxon>
        <taxon>Mycenaceae</taxon>
        <taxon>Mycena</taxon>
    </lineage>
</organism>
<feature type="region of interest" description="Disordered" evidence="1">
    <location>
        <begin position="164"/>
        <end position="242"/>
    </location>
</feature>
<dbReference type="Proteomes" id="UP001221757">
    <property type="component" value="Unassembled WGS sequence"/>
</dbReference>